<sequence>MAESSSYQTCQSNNDASSVESAAVESGTPVNPELTKTLQTHALLEYVFNIRWVKLAESSAATECFGKTKG</sequence>
<feature type="region of interest" description="Disordered" evidence="1">
    <location>
        <begin position="1"/>
        <end position="32"/>
    </location>
</feature>
<proteinExistence type="predicted"/>
<accession>A0A023B067</accession>
<dbReference type="EMBL" id="AFNH02001043">
    <property type="protein sequence ID" value="EZG45066.1"/>
    <property type="molecule type" value="Genomic_DNA"/>
</dbReference>
<dbReference type="Proteomes" id="UP000019763">
    <property type="component" value="Unassembled WGS sequence"/>
</dbReference>
<gene>
    <name evidence="2" type="ORF">GNI_141010</name>
</gene>
<dbReference type="VEuPathDB" id="CryptoDB:GNI_141010"/>
<evidence type="ECO:0000313" key="2">
    <source>
        <dbReference type="EMBL" id="EZG45066.1"/>
    </source>
</evidence>
<keyword evidence="3" id="KW-1185">Reference proteome</keyword>
<feature type="compositionally biased region" description="Low complexity" evidence="1">
    <location>
        <begin position="16"/>
        <end position="26"/>
    </location>
</feature>
<organism evidence="2 3">
    <name type="scientific">Gregarina niphandrodes</name>
    <name type="common">Septate eugregarine</name>
    <dbReference type="NCBI Taxonomy" id="110365"/>
    <lineage>
        <taxon>Eukaryota</taxon>
        <taxon>Sar</taxon>
        <taxon>Alveolata</taxon>
        <taxon>Apicomplexa</taxon>
        <taxon>Conoidasida</taxon>
        <taxon>Gregarinasina</taxon>
        <taxon>Eugregarinorida</taxon>
        <taxon>Gregarinidae</taxon>
        <taxon>Gregarina</taxon>
    </lineage>
</organism>
<feature type="compositionally biased region" description="Polar residues" evidence="1">
    <location>
        <begin position="1"/>
        <end position="15"/>
    </location>
</feature>
<reference evidence="2" key="1">
    <citation type="submission" date="2013-12" db="EMBL/GenBank/DDBJ databases">
        <authorList>
            <person name="Omoto C.K."/>
            <person name="Sibley D."/>
            <person name="Venepally P."/>
            <person name="Hadjithomas M."/>
            <person name="Karamycheva S."/>
            <person name="Brunk B."/>
            <person name="Roos D."/>
            <person name="Caler E."/>
            <person name="Lorenzi H."/>
        </authorList>
    </citation>
    <scope>NUCLEOTIDE SEQUENCE</scope>
</reference>
<dbReference type="RefSeq" id="XP_011132570.1">
    <property type="nucleotide sequence ID" value="XM_011134268.1"/>
</dbReference>
<dbReference type="GeneID" id="22914996"/>
<evidence type="ECO:0000313" key="3">
    <source>
        <dbReference type="Proteomes" id="UP000019763"/>
    </source>
</evidence>
<name>A0A023B067_GRENI</name>
<dbReference type="AlphaFoldDB" id="A0A023B067"/>
<evidence type="ECO:0000256" key="1">
    <source>
        <dbReference type="SAM" id="MobiDB-lite"/>
    </source>
</evidence>
<comment type="caution">
    <text evidence="2">The sequence shown here is derived from an EMBL/GenBank/DDBJ whole genome shotgun (WGS) entry which is preliminary data.</text>
</comment>
<protein>
    <submittedName>
        <fullName evidence="2">Uncharacterized protein</fullName>
    </submittedName>
</protein>